<dbReference type="Pfam" id="PF00583">
    <property type="entry name" value="Acetyltransf_1"/>
    <property type="match status" value="1"/>
</dbReference>
<accession>R2SFT5</accession>
<feature type="domain" description="N-acetyltransferase" evidence="1">
    <location>
        <begin position="1"/>
        <end position="139"/>
    </location>
</feature>
<dbReference type="RefSeq" id="WP_010756946.1">
    <property type="nucleotide sequence ID" value="NZ_ASWD01000001.1"/>
</dbReference>
<proteinExistence type="predicted"/>
<dbReference type="InterPro" id="IPR016181">
    <property type="entry name" value="Acyl_CoA_acyltransferase"/>
</dbReference>
<evidence type="ECO:0000313" key="3">
    <source>
        <dbReference type="Proteomes" id="UP000013782"/>
    </source>
</evidence>
<keyword evidence="3" id="KW-1185">Reference proteome</keyword>
<evidence type="ECO:0000259" key="1">
    <source>
        <dbReference type="PROSITE" id="PS51186"/>
    </source>
</evidence>
<sequence>MAIKMEEYQANKDLTIKQLDQYTIKKVPALTQYDFKEISFVYEEEGEVLGRIVGEIHWNYLRIELFYVDDATRGNGVGSQLLQQMEAIALEKSCSLILLETMSFNAPNFYLKHGYEISGQIDNHPLENETHYFMSKRLTATV</sequence>
<dbReference type="HOGENOM" id="CLU_115862_2_1_9"/>
<dbReference type="Gene3D" id="3.40.630.30">
    <property type="match status" value="1"/>
</dbReference>
<reference evidence="2 3" key="1">
    <citation type="submission" date="2013-02" db="EMBL/GenBank/DDBJ databases">
        <title>The Genome Sequence of Enterococcus pallens BAA-351.</title>
        <authorList>
            <consortium name="The Broad Institute Genome Sequencing Platform"/>
            <consortium name="The Broad Institute Genome Sequencing Center for Infectious Disease"/>
            <person name="Earl A.M."/>
            <person name="Gilmore M.S."/>
            <person name="Lebreton F."/>
            <person name="Walker B."/>
            <person name="Young S.K."/>
            <person name="Zeng Q."/>
            <person name="Gargeya S."/>
            <person name="Fitzgerald M."/>
            <person name="Haas B."/>
            <person name="Abouelleil A."/>
            <person name="Alvarado L."/>
            <person name="Arachchi H.M."/>
            <person name="Berlin A.M."/>
            <person name="Chapman S.B."/>
            <person name="Dewar J."/>
            <person name="Goldberg J."/>
            <person name="Griggs A."/>
            <person name="Gujja S."/>
            <person name="Hansen M."/>
            <person name="Howarth C."/>
            <person name="Imamovic A."/>
            <person name="Larimer J."/>
            <person name="McCowan C."/>
            <person name="Murphy C."/>
            <person name="Neiman D."/>
            <person name="Pearson M."/>
            <person name="Priest M."/>
            <person name="Roberts A."/>
            <person name="Saif S."/>
            <person name="Shea T."/>
            <person name="Sisk P."/>
            <person name="Sykes S."/>
            <person name="Wortman J."/>
            <person name="Nusbaum C."/>
            <person name="Birren B."/>
        </authorList>
    </citation>
    <scope>NUCLEOTIDE SEQUENCE [LARGE SCALE GENOMIC DNA]</scope>
    <source>
        <strain evidence="2 3">ATCC BAA-351</strain>
    </source>
</reference>
<evidence type="ECO:0000313" key="2">
    <source>
        <dbReference type="EMBL" id="EOH94220.1"/>
    </source>
</evidence>
<dbReference type="PROSITE" id="PS51186">
    <property type="entry name" value="GNAT"/>
    <property type="match status" value="1"/>
</dbReference>
<gene>
    <name evidence="2" type="ORF">UAU_01955</name>
</gene>
<dbReference type="GO" id="GO:0016747">
    <property type="term" value="F:acyltransferase activity, transferring groups other than amino-acyl groups"/>
    <property type="evidence" value="ECO:0007669"/>
    <property type="project" value="InterPro"/>
</dbReference>
<dbReference type="eggNOG" id="COG0456">
    <property type="taxonomic scope" value="Bacteria"/>
</dbReference>
<dbReference type="PATRIC" id="fig|1158607.3.peg.1922"/>
<organism evidence="2 3">
    <name type="scientific">Enterococcus pallens ATCC BAA-351</name>
    <dbReference type="NCBI Taxonomy" id="1158607"/>
    <lineage>
        <taxon>Bacteria</taxon>
        <taxon>Bacillati</taxon>
        <taxon>Bacillota</taxon>
        <taxon>Bacilli</taxon>
        <taxon>Lactobacillales</taxon>
        <taxon>Enterococcaceae</taxon>
        <taxon>Enterococcus</taxon>
    </lineage>
</organism>
<dbReference type="STRING" id="160454.RV10_GL001992"/>
<comment type="caution">
    <text evidence="2">The sequence shown here is derived from an EMBL/GenBank/DDBJ whole genome shotgun (WGS) entry which is preliminary data.</text>
</comment>
<dbReference type="InterPro" id="IPR000182">
    <property type="entry name" value="GNAT_dom"/>
</dbReference>
<dbReference type="AlphaFoldDB" id="R2SFT5"/>
<name>R2SFT5_9ENTE</name>
<dbReference type="Proteomes" id="UP000013782">
    <property type="component" value="Unassembled WGS sequence"/>
</dbReference>
<dbReference type="SUPFAM" id="SSF55729">
    <property type="entry name" value="Acyl-CoA N-acyltransferases (Nat)"/>
    <property type="match status" value="1"/>
</dbReference>
<dbReference type="EMBL" id="AJAQ01000015">
    <property type="protein sequence ID" value="EOH94220.1"/>
    <property type="molecule type" value="Genomic_DNA"/>
</dbReference>
<protein>
    <recommendedName>
        <fullName evidence="1">N-acetyltransferase domain-containing protein</fullName>
    </recommendedName>
</protein>
<dbReference type="OrthoDB" id="9787920at2"/>
<dbReference type="CDD" id="cd04301">
    <property type="entry name" value="NAT_SF"/>
    <property type="match status" value="1"/>
</dbReference>